<dbReference type="OrthoDB" id="10522242at2759"/>
<organism evidence="1 2">
    <name type="scientific">Metarhizium album (strain ARSEF 1941)</name>
    <dbReference type="NCBI Taxonomy" id="1081103"/>
    <lineage>
        <taxon>Eukaryota</taxon>
        <taxon>Fungi</taxon>
        <taxon>Dikarya</taxon>
        <taxon>Ascomycota</taxon>
        <taxon>Pezizomycotina</taxon>
        <taxon>Sordariomycetes</taxon>
        <taxon>Hypocreomycetidae</taxon>
        <taxon>Hypocreales</taxon>
        <taxon>Clavicipitaceae</taxon>
        <taxon>Metarhizium</taxon>
    </lineage>
</organism>
<evidence type="ECO:0000313" key="2">
    <source>
        <dbReference type="Proteomes" id="UP000030816"/>
    </source>
</evidence>
<protein>
    <submittedName>
        <fullName evidence="1">Uncharacterized protein</fullName>
    </submittedName>
</protein>
<comment type="caution">
    <text evidence="1">The sequence shown here is derived from an EMBL/GenBank/DDBJ whole genome shotgun (WGS) entry which is preliminary data.</text>
</comment>
<keyword evidence="2" id="KW-1185">Reference proteome</keyword>
<dbReference type="Proteomes" id="UP000030816">
    <property type="component" value="Unassembled WGS sequence"/>
</dbReference>
<gene>
    <name evidence="1" type="ORF">MAM_05948</name>
</gene>
<dbReference type="AlphaFoldDB" id="A0A0B2WT08"/>
<proteinExistence type="predicted"/>
<name>A0A0B2WT08_METAS</name>
<reference evidence="1 2" key="1">
    <citation type="journal article" date="2014" name="Proc. Natl. Acad. Sci. U.S.A.">
        <title>Trajectory and genomic determinants of fungal-pathogen speciation and host adaptation.</title>
        <authorList>
            <person name="Hu X."/>
            <person name="Xiao G."/>
            <person name="Zheng P."/>
            <person name="Shang Y."/>
            <person name="Su Y."/>
            <person name="Zhang X."/>
            <person name="Liu X."/>
            <person name="Zhan S."/>
            <person name="St Leger R.J."/>
            <person name="Wang C."/>
        </authorList>
    </citation>
    <scope>NUCLEOTIDE SEQUENCE [LARGE SCALE GENOMIC DNA]</scope>
    <source>
        <strain evidence="1 2">ARSEF 1941</strain>
    </source>
</reference>
<evidence type="ECO:0000313" key="1">
    <source>
        <dbReference type="EMBL" id="KHN96100.1"/>
    </source>
</evidence>
<sequence length="212" mass="23928">MPLTVTNGKTDFFFEHRSVSISYDTVMQLAVEALRSSLIAKLVSRGDVYFCRAGDSITIVKQGNAYRGVYVDSFQVTGYTQTKHHPTGAPRDQYNAIWMTVEYSEYFLSIPLQPGDKFEDREATSVPNQMTQLSAAVQAYFAAATFPRAHCPRVRLRVTHISRCTRRLLIWNRSTACWTGCRSSIKPLLKAATRAVEDACRQQNVDYDPVLS</sequence>
<accession>A0A0B2WT08</accession>
<dbReference type="EMBL" id="AZHE01000017">
    <property type="protein sequence ID" value="KHN96100.1"/>
    <property type="molecule type" value="Genomic_DNA"/>
</dbReference>
<dbReference type="RefSeq" id="XP_040677166.1">
    <property type="nucleotide sequence ID" value="XM_040824746.1"/>
</dbReference>
<dbReference type="GeneID" id="63740403"/>
<dbReference type="HOGENOM" id="CLU_1299972_0_0_1"/>